<organism evidence="4 5">
    <name type="scientific">Actinoallomurus iriomotensis</name>
    <dbReference type="NCBI Taxonomy" id="478107"/>
    <lineage>
        <taxon>Bacteria</taxon>
        <taxon>Bacillati</taxon>
        <taxon>Actinomycetota</taxon>
        <taxon>Actinomycetes</taxon>
        <taxon>Streptosporangiales</taxon>
        <taxon>Thermomonosporaceae</taxon>
        <taxon>Actinoallomurus</taxon>
    </lineage>
</organism>
<sequence>MAVHGANGKQRQGGERTTCWSRPDYQAIETSMEVTAYFVAKG</sequence>
<proteinExistence type="inferred from homology"/>
<dbReference type="EMBL" id="BSTK01000001">
    <property type="protein sequence ID" value="GLY82086.1"/>
    <property type="molecule type" value="Genomic_DNA"/>
</dbReference>
<comment type="caution">
    <text evidence="4">The sequence shown here is derived from an EMBL/GenBank/DDBJ whole genome shotgun (WGS) entry which is preliminary data.</text>
</comment>
<comment type="pathway">
    <text evidence="1">Cofactor biosynthesis; pyrroloquinoline quinone biosynthesis.</text>
</comment>
<evidence type="ECO:0000256" key="1">
    <source>
        <dbReference type="ARBA" id="ARBA00004886"/>
    </source>
</evidence>
<comment type="similarity">
    <text evidence="2">Belongs to the PqqA family.</text>
</comment>
<dbReference type="AlphaFoldDB" id="A0A9W6VXR5"/>
<dbReference type="InterPro" id="IPR011725">
    <property type="entry name" value="PQQ_synth_PqqA"/>
</dbReference>
<protein>
    <recommendedName>
        <fullName evidence="3">Coenzyme PQQ synthesis protein A</fullName>
    </recommendedName>
</protein>
<dbReference type="NCBIfam" id="TIGR02107">
    <property type="entry name" value="PQQ_syn_pqqA"/>
    <property type="match status" value="1"/>
</dbReference>
<dbReference type="RefSeq" id="WP_285565644.1">
    <property type="nucleotide sequence ID" value="NZ_BSTK01000001.1"/>
</dbReference>
<dbReference type="Proteomes" id="UP001165074">
    <property type="component" value="Unassembled WGS sequence"/>
</dbReference>
<keyword evidence="5" id="KW-1185">Reference proteome</keyword>
<evidence type="ECO:0000313" key="5">
    <source>
        <dbReference type="Proteomes" id="UP001165074"/>
    </source>
</evidence>
<evidence type="ECO:0000313" key="4">
    <source>
        <dbReference type="EMBL" id="GLY82086.1"/>
    </source>
</evidence>
<dbReference type="Pfam" id="PF08042">
    <property type="entry name" value="PqqA"/>
    <property type="match status" value="1"/>
</dbReference>
<gene>
    <name evidence="4" type="ORF">Airi02_000180</name>
</gene>
<accession>A0A9W6VXR5</accession>
<evidence type="ECO:0000256" key="2">
    <source>
        <dbReference type="ARBA" id="ARBA00009325"/>
    </source>
</evidence>
<reference evidence="4" key="1">
    <citation type="submission" date="2023-03" db="EMBL/GenBank/DDBJ databases">
        <title>Actinoallomurus iriomotensis NBRC 103684.</title>
        <authorList>
            <person name="Ichikawa N."/>
            <person name="Sato H."/>
            <person name="Tonouchi N."/>
        </authorList>
    </citation>
    <scope>NUCLEOTIDE SEQUENCE</scope>
    <source>
        <strain evidence="4">NBRC 103684</strain>
    </source>
</reference>
<name>A0A9W6VXR5_9ACTN</name>
<evidence type="ECO:0000256" key="3">
    <source>
        <dbReference type="ARBA" id="ARBA00015086"/>
    </source>
</evidence>
<dbReference type="GO" id="GO:0018189">
    <property type="term" value="P:pyrroloquinoline quinone biosynthetic process"/>
    <property type="evidence" value="ECO:0007669"/>
    <property type="project" value="InterPro"/>
</dbReference>